<dbReference type="STRING" id="671072.PL9214290254"/>
<dbReference type="InterPro" id="IPR011335">
    <property type="entry name" value="Restrct_endonuc-II-like"/>
</dbReference>
<proteinExistence type="predicted"/>
<dbReference type="InterPro" id="IPR012296">
    <property type="entry name" value="Nuclease_put_TT1808"/>
</dbReference>
<keyword evidence="3" id="KW-1185">Reference proteome</keyword>
<dbReference type="Proteomes" id="UP000184315">
    <property type="component" value="Unassembled WGS sequence"/>
</dbReference>
<evidence type="ECO:0000313" key="2">
    <source>
        <dbReference type="EMBL" id="CUR30664.1"/>
    </source>
</evidence>
<dbReference type="AlphaFoldDB" id="A0A1J1LE11"/>
<dbReference type="PANTHER" id="PTHR34107">
    <property type="entry name" value="SLL0198 PROTEIN-RELATED"/>
    <property type="match status" value="1"/>
</dbReference>
<evidence type="ECO:0000313" key="3">
    <source>
        <dbReference type="Proteomes" id="UP000184315"/>
    </source>
</evidence>
<dbReference type="Pfam" id="PF05685">
    <property type="entry name" value="Uma2"/>
    <property type="match status" value="1"/>
</dbReference>
<protein>
    <recommendedName>
        <fullName evidence="1">Putative restriction endonuclease domain-containing protein</fullName>
    </recommendedName>
</protein>
<gene>
    <name evidence="2" type="ORF">PL9214290254</name>
</gene>
<name>A0A1J1LE11_9CYAN</name>
<reference evidence="3" key="1">
    <citation type="submission" date="2015-10" db="EMBL/GenBank/DDBJ databases">
        <authorList>
            <person name="Regsiter A."/>
            <person name="william w."/>
        </authorList>
    </citation>
    <scope>NUCLEOTIDE SEQUENCE [LARGE SCALE GENOMIC DNA]</scope>
</reference>
<dbReference type="CDD" id="cd06260">
    <property type="entry name" value="DUF820-like"/>
    <property type="match status" value="1"/>
</dbReference>
<sequence length="197" mass="22310">MIVEDRKVLSKPESEILGSGIMKSVTKISLAEFLSQPNIEASPAWELINDQPSQKPMPTLFHSRLQRNLVNYINQHTNQFEAVQELRCLVPPYSPVPDIAIINCDRLADEDGPFNGSPDWLIEIRSPDQNTLDLQKKILHCLSNETQLAWLIDISRQQVWVWWGDELPLVCSGLDILPTLGELPELTVNAVMGMTQR</sequence>
<organism evidence="2 3">
    <name type="scientific">Planktothrix tepida PCC 9214</name>
    <dbReference type="NCBI Taxonomy" id="671072"/>
    <lineage>
        <taxon>Bacteria</taxon>
        <taxon>Bacillati</taxon>
        <taxon>Cyanobacteriota</taxon>
        <taxon>Cyanophyceae</taxon>
        <taxon>Oscillatoriophycideae</taxon>
        <taxon>Oscillatoriales</taxon>
        <taxon>Microcoleaceae</taxon>
        <taxon>Planktothrix</taxon>
    </lineage>
</organism>
<dbReference type="PANTHER" id="PTHR34107:SF5">
    <property type="entry name" value="SLL1355 PROTEIN"/>
    <property type="match status" value="1"/>
</dbReference>
<evidence type="ECO:0000259" key="1">
    <source>
        <dbReference type="Pfam" id="PF05685"/>
    </source>
</evidence>
<dbReference type="Gene3D" id="3.90.1570.10">
    <property type="entry name" value="tt1808, chain A"/>
    <property type="match status" value="1"/>
</dbReference>
<accession>A0A1J1LE11</accession>
<feature type="domain" description="Putative restriction endonuclease" evidence="1">
    <location>
        <begin position="31"/>
        <end position="162"/>
    </location>
</feature>
<dbReference type="SUPFAM" id="SSF52980">
    <property type="entry name" value="Restriction endonuclease-like"/>
    <property type="match status" value="1"/>
</dbReference>
<dbReference type="InterPro" id="IPR008538">
    <property type="entry name" value="Uma2"/>
</dbReference>
<dbReference type="EMBL" id="CZDF01000132">
    <property type="protein sequence ID" value="CUR30664.1"/>
    <property type="molecule type" value="Genomic_DNA"/>
</dbReference>